<dbReference type="AlphaFoldDB" id="A0A1D2VH70"/>
<sequence>MATNSYFKEKDKRFSDNIETYDIHIYYNLKNEGDNKKIDELLGLIRREFWREIEEEKSLFIKGKRQELQPMGPHPVAMVEIDFYSRETFGKIVPFLQLNNLGLDILIHPNTELGGLIDHTRHAMWIGHKQRLVLDVF</sequence>
<dbReference type="Proteomes" id="UP000095038">
    <property type="component" value="Unassembled WGS sequence"/>
</dbReference>
<dbReference type="OrthoDB" id="9970095at2759"/>
<dbReference type="PANTHER" id="PTHR36423:SF2">
    <property type="entry name" value="AFR070WP"/>
    <property type="match status" value="1"/>
</dbReference>
<dbReference type="GO" id="GO:0051213">
    <property type="term" value="F:dioxygenase activity"/>
    <property type="evidence" value="ECO:0007669"/>
    <property type="project" value="UniProtKB-KW"/>
</dbReference>
<proteinExistence type="predicted"/>
<evidence type="ECO:0000313" key="2">
    <source>
        <dbReference type="Proteomes" id="UP000095038"/>
    </source>
</evidence>
<name>A0A1D2VH70_9ASCO</name>
<dbReference type="InterPro" id="IPR023389">
    <property type="entry name" value="DOPA-like_sf"/>
</dbReference>
<protein>
    <submittedName>
        <fullName evidence="1">Dopa 4,5-dioxygenase</fullName>
    </submittedName>
</protein>
<keyword evidence="1" id="KW-0560">Oxidoreductase</keyword>
<evidence type="ECO:0000313" key="1">
    <source>
        <dbReference type="EMBL" id="ODV60843.1"/>
    </source>
</evidence>
<organism evidence="1 2">
    <name type="scientific">Ascoidea rubescens DSM 1968</name>
    <dbReference type="NCBI Taxonomy" id="1344418"/>
    <lineage>
        <taxon>Eukaryota</taxon>
        <taxon>Fungi</taxon>
        <taxon>Dikarya</taxon>
        <taxon>Ascomycota</taxon>
        <taxon>Saccharomycotina</taxon>
        <taxon>Saccharomycetes</taxon>
        <taxon>Ascoideaceae</taxon>
        <taxon>Ascoidea</taxon>
    </lineage>
</organism>
<gene>
    <name evidence="1" type="ORF">ASCRUDRAFT_76207</name>
</gene>
<reference evidence="2" key="1">
    <citation type="submission" date="2016-05" db="EMBL/GenBank/DDBJ databases">
        <title>Comparative genomics of biotechnologically important yeasts.</title>
        <authorList>
            <consortium name="DOE Joint Genome Institute"/>
            <person name="Riley R."/>
            <person name="Haridas S."/>
            <person name="Wolfe K.H."/>
            <person name="Lopes M.R."/>
            <person name="Hittinger C.T."/>
            <person name="Goker M."/>
            <person name="Salamov A."/>
            <person name="Wisecaver J."/>
            <person name="Long T.M."/>
            <person name="Aerts A.L."/>
            <person name="Barry K."/>
            <person name="Choi C."/>
            <person name="Clum A."/>
            <person name="Coughlan A.Y."/>
            <person name="Deshpande S."/>
            <person name="Douglass A.P."/>
            <person name="Hanson S.J."/>
            <person name="Klenk H.-P."/>
            <person name="Labutti K."/>
            <person name="Lapidus A."/>
            <person name="Lindquist E."/>
            <person name="Lipzen A."/>
            <person name="Meier-Kolthoff J.P."/>
            <person name="Ohm R.A."/>
            <person name="Otillar R.P."/>
            <person name="Pangilinan J."/>
            <person name="Peng Y."/>
            <person name="Rokas A."/>
            <person name="Rosa C.A."/>
            <person name="Scheuner C."/>
            <person name="Sibirny A.A."/>
            <person name="Slot J.C."/>
            <person name="Stielow J.B."/>
            <person name="Sun H."/>
            <person name="Kurtzman C.P."/>
            <person name="Blackwell M."/>
            <person name="Grigoriev I.V."/>
            <person name="Jeffries T.W."/>
        </authorList>
    </citation>
    <scope>NUCLEOTIDE SEQUENCE [LARGE SCALE GENOMIC DNA]</scope>
    <source>
        <strain evidence="2">DSM 1968</strain>
    </source>
</reference>
<keyword evidence="2" id="KW-1185">Reference proteome</keyword>
<dbReference type="InterPro" id="IPR014980">
    <property type="entry name" value="DOPA_dioxygen"/>
</dbReference>
<dbReference type="Pfam" id="PF08883">
    <property type="entry name" value="DOPA_dioxygen"/>
    <property type="match status" value="1"/>
</dbReference>
<dbReference type="SUPFAM" id="SSF143410">
    <property type="entry name" value="DOPA-like"/>
    <property type="match status" value="1"/>
</dbReference>
<dbReference type="PANTHER" id="PTHR36423">
    <property type="entry name" value="AFR070WP"/>
    <property type="match status" value="1"/>
</dbReference>
<dbReference type="GeneID" id="30967014"/>
<dbReference type="InParanoid" id="A0A1D2VH70"/>
<dbReference type="EMBL" id="KV454481">
    <property type="protein sequence ID" value="ODV60843.1"/>
    <property type="molecule type" value="Genomic_DNA"/>
</dbReference>
<keyword evidence="1" id="KW-0223">Dioxygenase</keyword>
<dbReference type="RefSeq" id="XP_020047150.1">
    <property type="nucleotide sequence ID" value="XM_020193378.1"/>
</dbReference>
<dbReference type="Gene3D" id="3.30.70.1240">
    <property type="entry name" value="DOPA-like domains"/>
    <property type="match status" value="1"/>
</dbReference>
<accession>A0A1D2VH70</accession>